<evidence type="ECO:0000256" key="6">
    <source>
        <dbReference type="ARBA" id="ARBA00022989"/>
    </source>
</evidence>
<dbReference type="RefSeq" id="WP_090257694.1">
    <property type="nucleotide sequence ID" value="NZ_FOIR01000001.1"/>
</dbReference>
<dbReference type="EMBL" id="FOIR01000001">
    <property type="protein sequence ID" value="SEW02256.1"/>
    <property type="molecule type" value="Genomic_DNA"/>
</dbReference>
<evidence type="ECO:0000256" key="1">
    <source>
        <dbReference type="ARBA" id="ARBA00004651"/>
    </source>
</evidence>
<dbReference type="PANTHER" id="PTHR33908">
    <property type="entry name" value="MANNOSYLTRANSFERASE YKCB-RELATED"/>
    <property type="match status" value="1"/>
</dbReference>
<evidence type="ECO:0000256" key="5">
    <source>
        <dbReference type="ARBA" id="ARBA00022692"/>
    </source>
</evidence>
<reference evidence="11" key="1">
    <citation type="submission" date="2016-10" db="EMBL/GenBank/DDBJ databases">
        <authorList>
            <person name="Varghese N."/>
            <person name="Submissions S."/>
        </authorList>
    </citation>
    <scope>NUCLEOTIDE SEQUENCE [LARGE SCALE GENOMIC DNA]</scope>
    <source>
        <strain evidence="11">CGMCC 1.12402</strain>
    </source>
</reference>
<feature type="transmembrane region" description="Helical" evidence="8">
    <location>
        <begin position="294"/>
        <end position="314"/>
    </location>
</feature>
<feature type="transmembrane region" description="Helical" evidence="8">
    <location>
        <begin position="20"/>
        <end position="37"/>
    </location>
</feature>
<evidence type="ECO:0000256" key="2">
    <source>
        <dbReference type="ARBA" id="ARBA00022475"/>
    </source>
</evidence>
<sequence length="543" mass="62264">MNKYLFINVLGFVKIEKNVVVLLILWVSAILLVNPLGDFPLNDDWAYGKVVEHWLKDGKFQLINWGEMTLFSHVIHGLVITKVFGFSYTTLRISTLIISFVGILGVYRLGNICGLNSRASFILSFLVLANPIFLSLSFSYMTDVPFMTIVVWSIYFFIKYNKERATISLFLAIVLCIWAMLSRQLAIVIPFSWFFAQLFSPKVDRVSFIRAIVPLVSVIIAYLSFHSILDELGLLPNTYGSKLDYLKELILNPDLRFLRNTVGYVLLFTAYIGLFLSPLLFFLKGNFFSRKDRLFIVAYSLAMTLSFALMNKLIPSIDNVFIDFGVGPNTMEDFAGNFRDAPYGGKAPVILKALLTLVGFFSGGVIIIAFKNWLIQVHKGLLFNEGFILMIIACYMGPFMITGYYDRYLIIVFPLMGVFLFNSLTVHKRRMYLASITLIGTFLFFSVAATHDYLSWNRKRWEVIYLALENEIPAISLGAGVEFQCLYFFDNDNPQWYLRPEPEYKITFRPQENHTILNEVEYSRWLPGENSIVLTKKSGNHNE</sequence>
<feature type="transmembrane region" description="Helical" evidence="8">
    <location>
        <begin position="261"/>
        <end position="282"/>
    </location>
</feature>
<feature type="transmembrane region" description="Helical" evidence="8">
    <location>
        <begin position="407"/>
        <end position="424"/>
    </location>
</feature>
<dbReference type="InterPro" id="IPR050297">
    <property type="entry name" value="LipidA_mod_glycosyltrf_83"/>
</dbReference>
<evidence type="ECO:0000256" key="3">
    <source>
        <dbReference type="ARBA" id="ARBA00022676"/>
    </source>
</evidence>
<feature type="transmembrane region" description="Helical" evidence="8">
    <location>
        <begin position="208"/>
        <end position="229"/>
    </location>
</feature>
<feature type="transmembrane region" description="Helical" evidence="8">
    <location>
        <begin position="431"/>
        <end position="449"/>
    </location>
</feature>
<dbReference type="GO" id="GO:0009103">
    <property type="term" value="P:lipopolysaccharide biosynthetic process"/>
    <property type="evidence" value="ECO:0007669"/>
    <property type="project" value="UniProtKB-ARBA"/>
</dbReference>
<keyword evidence="3 10" id="KW-0328">Glycosyltransferase</keyword>
<dbReference type="GO" id="GO:0016763">
    <property type="term" value="F:pentosyltransferase activity"/>
    <property type="evidence" value="ECO:0007669"/>
    <property type="project" value="TreeGrafter"/>
</dbReference>
<dbReference type="InterPro" id="IPR038731">
    <property type="entry name" value="RgtA/B/C-like"/>
</dbReference>
<proteinExistence type="predicted"/>
<feature type="transmembrane region" description="Helical" evidence="8">
    <location>
        <begin position="382"/>
        <end position="401"/>
    </location>
</feature>
<name>A0A1I0NLR4_9BACT</name>
<evidence type="ECO:0000313" key="10">
    <source>
        <dbReference type="EMBL" id="SEW02256.1"/>
    </source>
</evidence>
<feature type="transmembrane region" description="Helical" evidence="8">
    <location>
        <begin position="122"/>
        <end position="155"/>
    </location>
</feature>
<gene>
    <name evidence="10" type="ORF">SAMN05216290_1298</name>
</gene>
<dbReference type="GeneID" id="99986029"/>
<keyword evidence="7 8" id="KW-0472">Membrane</keyword>
<evidence type="ECO:0000256" key="8">
    <source>
        <dbReference type="SAM" id="Phobius"/>
    </source>
</evidence>
<dbReference type="PANTHER" id="PTHR33908:SF11">
    <property type="entry name" value="MEMBRANE PROTEIN"/>
    <property type="match status" value="1"/>
</dbReference>
<feature type="domain" description="Glycosyltransferase RgtA/B/C/D-like" evidence="9">
    <location>
        <begin position="80"/>
        <end position="221"/>
    </location>
</feature>
<accession>A0A1I0NLR4</accession>
<dbReference type="STRING" id="1267423.SAMN05216290_1298"/>
<comment type="subcellular location">
    <subcellularLocation>
        <location evidence="1">Cell membrane</location>
        <topology evidence="1">Multi-pass membrane protein</topology>
    </subcellularLocation>
</comment>
<feature type="transmembrane region" description="Helical" evidence="8">
    <location>
        <begin position="167"/>
        <end position="196"/>
    </location>
</feature>
<keyword evidence="4 10" id="KW-0808">Transferase</keyword>
<keyword evidence="2" id="KW-1003">Cell membrane</keyword>
<evidence type="ECO:0000259" key="9">
    <source>
        <dbReference type="Pfam" id="PF13231"/>
    </source>
</evidence>
<protein>
    <submittedName>
        <fullName evidence="10">Dolichyl-phosphate-mannose-protein mannosyltransferase</fullName>
    </submittedName>
</protein>
<evidence type="ECO:0000256" key="4">
    <source>
        <dbReference type="ARBA" id="ARBA00022679"/>
    </source>
</evidence>
<feature type="transmembrane region" description="Helical" evidence="8">
    <location>
        <begin position="349"/>
        <end position="370"/>
    </location>
</feature>
<dbReference type="GO" id="GO:0005886">
    <property type="term" value="C:plasma membrane"/>
    <property type="evidence" value="ECO:0007669"/>
    <property type="project" value="UniProtKB-SubCell"/>
</dbReference>
<dbReference type="AlphaFoldDB" id="A0A1I0NLR4"/>
<organism evidence="10 11">
    <name type="scientific">Roseivirga pacifica</name>
    <dbReference type="NCBI Taxonomy" id="1267423"/>
    <lineage>
        <taxon>Bacteria</taxon>
        <taxon>Pseudomonadati</taxon>
        <taxon>Bacteroidota</taxon>
        <taxon>Cytophagia</taxon>
        <taxon>Cytophagales</taxon>
        <taxon>Roseivirgaceae</taxon>
        <taxon>Roseivirga</taxon>
    </lineage>
</organism>
<evidence type="ECO:0000313" key="11">
    <source>
        <dbReference type="Proteomes" id="UP000199437"/>
    </source>
</evidence>
<evidence type="ECO:0000256" key="7">
    <source>
        <dbReference type="ARBA" id="ARBA00023136"/>
    </source>
</evidence>
<dbReference type="Pfam" id="PF13231">
    <property type="entry name" value="PMT_2"/>
    <property type="match status" value="1"/>
</dbReference>
<keyword evidence="11" id="KW-1185">Reference proteome</keyword>
<keyword evidence="5 8" id="KW-0812">Transmembrane</keyword>
<dbReference type="Proteomes" id="UP000199437">
    <property type="component" value="Unassembled WGS sequence"/>
</dbReference>
<keyword evidence="6 8" id="KW-1133">Transmembrane helix</keyword>
<dbReference type="OrthoDB" id="915562at2"/>
<feature type="transmembrane region" description="Helical" evidence="8">
    <location>
        <begin position="91"/>
        <end position="110"/>
    </location>
</feature>